<dbReference type="EMBL" id="CAJVPK010002424">
    <property type="protein sequence ID" value="CAG8612809.1"/>
    <property type="molecule type" value="Genomic_DNA"/>
</dbReference>
<feature type="compositionally biased region" description="Polar residues" evidence="2">
    <location>
        <begin position="141"/>
        <end position="155"/>
    </location>
</feature>
<dbReference type="OrthoDB" id="2445850at2759"/>
<comment type="caution">
    <text evidence="3">The sequence shown here is derived from an EMBL/GenBank/DDBJ whole genome shotgun (WGS) entry which is preliminary data.</text>
</comment>
<feature type="region of interest" description="Disordered" evidence="2">
    <location>
        <begin position="134"/>
        <end position="155"/>
    </location>
</feature>
<protein>
    <submittedName>
        <fullName evidence="3">8112_t:CDS:1</fullName>
    </submittedName>
</protein>
<keyword evidence="1" id="KW-0175">Coiled coil</keyword>
<feature type="non-terminal residue" evidence="3">
    <location>
        <position position="303"/>
    </location>
</feature>
<dbReference type="Proteomes" id="UP000789706">
    <property type="component" value="Unassembled WGS sequence"/>
</dbReference>
<reference evidence="3" key="1">
    <citation type="submission" date="2021-06" db="EMBL/GenBank/DDBJ databases">
        <authorList>
            <person name="Kallberg Y."/>
            <person name="Tangrot J."/>
            <person name="Rosling A."/>
        </authorList>
    </citation>
    <scope>NUCLEOTIDE SEQUENCE</scope>
    <source>
        <strain evidence="3">AZ414A</strain>
    </source>
</reference>
<keyword evidence="4" id="KW-1185">Reference proteome</keyword>
<accession>A0A9N9CU67</accession>
<evidence type="ECO:0000313" key="4">
    <source>
        <dbReference type="Proteomes" id="UP000789706"/>
    </source>
</evidence>
<feature type="coiled-coil region" evidence="1">
    <location>
        <begin position="13"/>
        <end position="40"/>
    </location>
</feature>
<evidence type="ECO:0000313" key="3">
    <source>
        <dbReference type="EMBL" id="CAG8612809.1"/>
    </source>
</evidence>
<dbReference type="AlphaFoldDB" id="A0A9N9CU67"/>
<name>A0A9N9CU67_9GLOM</name>
<proteinExistence type="predicted"/>
<sequence>MTSFNEFSSQTENTKLKAEIEELKRAVKNIEKHNRTAINDLKSPLHSTPLPNNRENAQVTYSSTHHAADQSMTSIDFVTPSISEQIVNTISDTSNFNETCSGESKSLEDEEVDDFLDSENRKCVSNEIRQRNKEKKLLHSNEASASQDQDLPLVNQTASPPPCDAKTVTKCHDQNHILDNSDTISEVLESDNQIVEGLIQEITCDRDHEQSIVSEINPLSSINGNNGEVNVSGIQVIVPDSVQSLSDLFDKAIKSGQKQILCWYYYSLEFENKVTSKTVTKCHDQTNSEVSESIPSSYISNSS</sequence>
<organism evidence="3 4">
    <name type="scientific">Diversispora eburnea</name>
    <dbReference type="NCBI Taxonomy" id="1213867"/>
    <lineage>
        <taxon>Eukaryota</taxon>
        <taxon>Fungi</taxon>
        <taxon>Fungi incertae sedis</taxon>
        <taxon>Mucoromycota</taxon>
        <taxon>Glomeromycotina</taxon>
        <taxon>Glomeromycetes</taxon>
        <taxon>Diversisporales</taxon>
        <taxon>Diversisporaceae</taxon>
        <taxon>Diversispora</taxon>
    </lineage>
</organism>
<evidence type="ECO:0000256" key="1">
    <source>
        <dbReference type="SAM" id="Coils"/>
    </source>
</evidence>
<gene>
    <name evidence="3" type="ORF">DEBURN_LOCUS10049</name>
</gene>
<evidence type="ECO:0000256" key="2">
    <source>
        <dbReference type="SAM" id="MobiDB-lite"/>
    </source>
</evidence>